<name>A0A0C1QZ80_9BACT</name>
<keyword evidence="4" id="KW-1185">Reference proteome</keyword>
<dbReference type="PROSITE" id="PS51782">
    <property type="entry name" value="LYSM"/>
    <property type="match status" value="1"/>
</dbReference>
<evidence type="ECO:0000259" key="2">
    <source>
        <dbReference type="PROSITE" id="PS51782"/>
    </source>
</evidence>
<reference evidence="3 4" key="1">
    <citation type="submission" date="2015-01" db="EMBL/GenBank/DDBJ databases">
        <title>Genome sequence of the anaerobic bacterium Geobacter soli GSS01, a dissimilatory Fe(III) reducer from soil.</title>
        <authorList>
            <person name="Yang G."/>
            <person name="Zhou S."/>
        </authorList>
    </citation>
    <scope>NUCLEOTIDE SEQUENCE [LARGE SCALE GENOMIC DNA]</scope>
    <source>
        <strain evidence="3 4">GSS01</strain>
    </source>
</reference>
<dbReference type="CDD" id="cd00118">
    <property type="entry name" value="LysM"/>
    <property type="match status" value="1"/>
</dbReference>
<dbReference type="SUPFAM" id="SSF54106">
    <property type="entry name" value="LysM domain"/>
    <property type="match status" value="1"/>
</dbReference>
<dbReference type="EMBL" id="JXBL01000001">
    <property type="protein sequence ID" value="KIE43491.1"/>
    <property type="molecule type" value="Genomic_DNA"/>
</dbReference>
<dbReference type="Pfam" id="PF01476">
    <property type="entry name" value="LysM"/>
    <property type="match status" value="1"/>
</dbReference>
<dbReference type="InterPro" id="IPR018392">
    <property type="entry name" value="LysM"/>
</dbReference>
<dbReference type="Proteomes" id="UP000031433">
    <property type="component" value="Unassembled WGS sequence"/>
</dbReference>
<evidence type="ECO:0000313" key="3">
    <source>
        <dbReference type="EMBL" id="KIE43491.1"/>
    </source>
</evidence>
<dbReference type="RefSeq" id="WP_039647010.1">
    <property type="nucleotide sequence ID" value="NZ_JXBL01000001.1"/>
</dbReference>
<organism evidence="3 4">
    <name type="scientific">Geobacter soli</name>
    <dbReference type="NCBI Taxonomy" id="1510391"/>
    <lineage>
        <taxon>Bacteria</taxon>
        <taxon>Pseudomonadati</taxon>
        <taxon>Thermodesulfobacteriota</taxon>
        <taxon>Desulfuromonadia</taxon>
        <taxon>Geobacterales</taxon>
        <taxon>Geobacteraceae</taxon>
        <taxon>Geobacter</taxon>
    </lineage>
</organism>
<comment type="caution">
    <text evidence="3">The sequence shown here is derived from an EMBL/GenBank/DDBJ whole genome shotgun (WGS) entry which is preliminary data.</text>
</comment>
<sequence>MSKTFEDFLTALAQKESSRRYDIENYSGYLGKYQMGEYALIDAGYYLHDGTGARKNAEGKYVDNDWIGHWTGRKGVKSKVDFLSAPEAQEDAIRHHVANLWKQIKALHLDLYESTTVNGIVITKSGMIGGAYLKGVEGLKSYLKSAGRNIPKDGNGTSIEHYVSTFGGYDIESILKDARGATDNAENHRAMTTVGQSRSKTKLAKKHVGNRGNAQHYVVRPGDTLSRISRMHNLSVAEILTVNPSITDRNRIAVGQKVVIPSHKAASHSYGKTPYAPASHSQVGSTPRQPWWGETFVGGFRKRWN</sequence>
<evidence type="ECO:0000256" key="1">
    <source>
        <dbReference type="SAM" id="MobiDB-lite"/>
    </source>
</evidence>
<proteinExistence type="predicted"/>
<accession>A0A0C1QZ80</accession>
<protein>
    <submittedName>
        <fullName evidence="3">Peptidoglycan-binding protein LysM</fullName>
    </submittedName>
</protein>
<evidence type="ECO:0000313" key="4">
    <source>
        <dbReference type="Proteomes" id="UP000031433"/>
    </source>
</evidence>
<feature type="region of interest" description="Disordered" evidence="1">
    <location>
        <begin position="265"/>
        <end position="287"/>
    </location>
</feature>
<feature type="domain" description="LysM" evidence="2">
    <location>
        <begin position="215"/>
        <end position="260"/>
    </location>
</feature>
<gene>
    <name evidence="3" type="ORF">SE37_13055</name>
</gene>
<dbReference type="AlphaFoldDB" id="A0A0C1QZ80"/>
<dbReference type="SMART" id="SM00257">
    <property type="entry name" value="LysM"/>
    <property type="match status" value="1"/>
</dbReference>
<dbReference type="Gene3D" id="3.10.350.10">
    <property type="entry name" value="LysM domain"/>
    <property type="match status" value="1"/>
</dbReference>
<dbReference type="InterPro" id="IPR036779">
    <property type="entry name" value="LysM_dom_sf"/>
</dbReference>